<dbReference type="PANTHER" id="PTHR45985:SF8">
    <property type="entry name" value="CHITIN DEACETYLASE-LIKE 9, ISOFORM A"/>
    <property type="match status" value="1"/>
</dbReference>
<dbReference type="InterPro" id="IPR011330">
    <property type="entry name" value="Glyco_hydro/deAcase_b/a-brl"/>
</dbReference>
<dbReference type="EMBL" id="JARBDR010000903">
    <property type="protein sequence ID" value="KAJ8304906.1"/>
    <property type="molecule type" value="Genomic_DNA"/>
</dbReference>
<dbReference type="Proteomes" id="UP001217089">
    <property type="component" value="Unassembled WGS sequence"/>
</dbReference>
<keyword evidence="2" id="KW-0812">Transmembrane</keyword>
<dbReference type="PANTHER" id="PTHR45985">
    <property type="match status" value="1"/>
</dbReference>
<evidence type="ECO:0000313" key="5">
    <source>
        <dbReference type="Proteomes" id="UP001217089"/>
    </source>
</evidence>
<evidence type="ECO:0000256" key="2">
    <source>
        <dbReference type="SAM" id="Phobius"/>
    </source>
</evidence>
<accession>A0ABQ9EKJ0</accession>
<proteinExistence type="predicted"/>
<evidence type="ECO:0000259" key="3">
    <source>
        <dbReference type="Pfam" id="PF01522"/>
    </source>
</evidence>
<reference evidence="4 5" key="1">
    <citation type="submission" date="2022-12" db="EMBL/GenBank/DDBJ databases">
        <title>Chromosome-level genome of Tegillarca granosa.</title>
        <authorList>
            <person name="Kim J."/>
        </authorList>
    </citation>
    <scope>NUCLEOTIDE SEQUENCE [LARGE SCALE GENOMIC DNA]</scope>
    <source>
        <strain evidence="4">Teg-2019</strain>
        <tissue evidence="4">Adductor muscle</tissue>
    </source>
</reference>
<dbReference type="Pfam" id="PF01522">
    <property type="entry name" value="Polysacc_deac_1"/>
    <property type="match status" value="1"/>
</dbReference>
<keyword evidence="2" id="KW-0472">Membrane</keyword>
<evidence type="ECO:0000256" key="1">
    <source>
        <dbReference type="SAM" id="MobiDB-lite"/>
    </source>
</evidence>
<keyword evidence="2" id="KW-1133">Transmembrane helix</keyword>
<dbReference type="SUPFAM" id="SSF88713">
    <property type="entry name" value="Glycoside hydrolase/deacetylase"/>
    <property type="match status" value="2"/>
</dbReference>
<dbReference type="InterPro" id="IPR052740">
    <property type="entry name" value="CE4"/>
</dbReference>
<comment type="caution">
    <text evidence="4">The sequence shown here is derived from an EMBL/GenBank/DDBJ whole genome shotgun (WGS) entry which is preliminary data.</text>
</comment>
<protein>
    <recommendedName>
        <fullName evidence="3">NodB homology domain-containing protein</fullName>
    </recommendedName>
</protein>
<feature type="compositionally biased region" description="Polar residues" evidence="1">
    <location>
        <begin position="394"/>
        <end position="417"/>
    </location>
</feature>
<feature type="transmembrane region" description="Helical" evidence="2">
    <location>
        <begin position="7"/>
        <end position="27"/>
    </location>
</feature>
<feature type="region of interest" description="Disordered" evidence="1">
    <location>
        <begin position="388"/>
        <end position="420"/>
    </location>
</feature>
<organism evidence="4 5">
    <name type="scientific">Tegillarca granosa</name>
    <name type="common">Malaysian cockle</name>
    <name type="synonym">Anadara granosa</name>
    <dbReference type="NCBI Taxonomy" id="220873"/>
    <lineage>
        <taxon>Eukaryota</taxon>
        <taxon>Metazoa</taxon>
        <taxon>Spiralia</taxon>
        <taxon>Lophotrochozoa</taxon>
        <taxon>Mollusca</taxon>
        <taxon>Bivalvia</taxon>
        <taxon>Autobranchia</taxon>
        <taxon>Pteriomorphia</taxon>
        <taxon>Arcoida</taxon>
        <taxon>Arcoidea</taxon>
        <taxon>Arcidae</taxon>
        <taxon>Tegillarca</taxon>
    </lineage>
</organism>
<evidence type="ECO:0000313" key="4">
    <source>
        <dbReference type="EMBL" id="KAJ8304906.1"/>
    </source>
</evidence>
<gene>
    <name evidence="4" type="ORF">KUTeg_018489</name>
</gene>
<feature type="domain" description="NodB homology" evidence="3">
    <location>
        <begin position="57"/>
        <end position="181"/>
    </location>
</feature>
<name>A0ABQ9EKJ0_TEGGR</name>
<sequence length="836" mass="95468">METNTKIFYGFIVCQIFVASVISTNPYQCVKCLGNNKCQPPDCFCCRDTMPIQVKQVPQMVFFTFDDAIAPQVANFYRKLFDSKRKNPNGCPVKMTLFISHANTVYRIVREFYNKGMEIGAHSVSHKNMNKRTFKNEAKRQKENLARKAGVPISKIKGWRSPFLKPLGDIQPNTLKELGYDYDATLTIGKSDLQSNAPIPFTLDYGWPYRCKIKPCPRTSHKGFWEVPVVTLMDYKEDYECVYVDGCTFPPPNEDAAFKFLWKNFESYYNNNRAPFGINMHASWFYYPDRLRAMDRFIKELGKLNDVYIVSVSQVISWLRQPTPLSQIDSFEPWGCGLKPAKKNLTVAKQKSNPQTVQTTINQQQPKQIQQLQQWRNLIPGMSINNRRQESVQKQEPTQPIQPTMPSQTRQSTLRQATPTRRVLTKTTTDRPLTSVTTTTKNIVIPTSTPLTTTQSKVTNTDNNSNLNTVVPTTMLNVNTVKRTYHPTSVPPKTETTKPSTLQFSSSVSIESTTRSATSNVTHLDAVCSQEVNCFAPDCVCKTESVPGGLNPANIPQIVYITIDGDMNFLTYSRLRTLFSPYRKNPNGCSIRGTYFTSDKGLSFGLPHLARNGNIEIALNGMRTTGYSDVKTMANDIVDQIDKLKKRLHLSKSEIKGWRSPGLRNLGDKQFDALKNMSFYDSSLISGRIEGTTKKLWPFTLDYGWNEPCKTSFCPEKFHPGVWEVPIIPLSEHGSKRQCIYADSCYNQPSTLLNTYNYLWDNFQTFYNTNKAPFGIHLTQKWFQWYYSHNMSGLLKFLEKVASMEDVYVVSVSEVIEWIKNPTTLSDIKHFVPWKC</sequence>
<dbReference type="InterPro" id="IPR002509">
    <property type="entry name" value="NODB_dom"/>
</dbReference>
<dbReference type="Gene3D" id="3.20.20.370">
    <property type="entry name" value="Glycoside hydrolase/deacetylase"/>
    <property type="match status" value="2"/>
</dbReference>
<keyword evidence="5" id="KW-1185">Reference proteome</keyword>